<sequence>MGYNATSMQVIFEKTGLKPGSIYLAFGNKEGLFKESLNYYAQQSISKATSLMEGADSIGESICLILAGFVDDAFQKDYCSCFLVKSQLELSGTPDLQAHAIGHLRDIEGVYAHFLEREYSTEEAKIKATSLMMHIFGIRVYGYHQTTKAQMLASLKLGLPWLPWDTLPQVALLESVQ</sequence>
<evidence type="ECO:0000256" key="4">
    <source>
        <dbReference type="PROSITE-ProRule" id="PRU00335"/>
    </source>
</evidence>
<keyword evidence="1" id="KW-0805">Transcription regulation</keyword>
<dbReference type="Pfam" id="PF00440">
    <property type="entry name" value="TetR_N"/>
    <property type="match status" value="1"/>
</dbReference>
<dbReference type="SUPFAM" id="SSF48498">
    <property type="entry name" value="Tetracyclin repressor-like, C-terminal domain"/>
    <property type="match status" value="1"/>
</dbReference>
<dbReference type="PROSITE" id="PS50977">
    <property type="entry name" value="HTH_TETR_2"/>
    <property type="match status" value="1"/>
</dbReference>
<dbReference type="Gene3D" id="1.10.357.10">
    <property type="entry name" value="Tetracycline Repressor, domain 2"/>
    <property type="match status" value="1"/>
</dbReference>
<keyword evidence="2 4" id="KW-0238">DNA-binding</keyword>
<feature type="domain" description="HTH tetR-type" evidence="5">
    <location>
        <begin position="1"/>
        <end position="44"/>
    </location>
</feature>
<evidence type="ECO:0000313" key="7">
    <source>
        <dbReference type="Proteomes" id="UP001149719"/>
    </source>
</evidence>
<dbReference type="EMBL" id="JAPUBN010000018">
    <property type="protein sequence ID" value="MCZ2722597.1"/>
    <property type="molecule type" value="Genomic_DNA"/>
</dbReference>
<dbReference type="PANTHER" id="PTHR47506">
    <property type="entry name" value="TRANSCRIPTIONAL REGULATORY PROTEIN"/>
    <property type="match status" value="1"/>
</dbReference>
<name>A0ABT4JWY8_9GAMM</name>
<organism evidence="6 7">
    <name type="scientific">Marinomonas phaeophyticola</name>
    <dbReference type="NCBI Taxonomy" id="3004091"/>
    <lineage>
        <taxon>Bacteria</taxon>
        <taxon>Pseudomonadati</taxon>
        <taxon>Pseudomonadota</taxon>
        <taxon>Gammaproteobacteria</taxon>
        <taxon>Oceanospirillales</taxon>
        <taxon>Oceanospirillaceae</taxon>
        <taxon>Marinomonas</taxon>
    </lineage>
</organism>
<evidence type="ECO:0000256" key="2">
    <source>
        <dbReference type="ARBA" id="ARBA00023125"/>
    </source>
</evidence>
<evidence type="ECO:0000259" key="5">
    <source>
        <dbReference type="PROSITE" id="PS50977"/>
    </source>
</evidence>
<evidence type="ECO:0000256" key="3">
    <source>
        <dbReference type="ARBA" id="ARBA00023163"/>
    </source>
</evidence>
<dbReference type="InterPro" id="IPR036271">
    <property type="entry name" value="Tet_transcr_reg_TetR-rel_C_sf"/>
</dbReference>
<reference evidence="6" key="1">
    <citation type="submission" date="2022-12" db="EMBL/GenBank/DDBJ databases">
        <title>Marinomonas 15G1-11 sp. nov, isolated from marine algae.</title>
        <authorList>
            <person name="Butt M."/>
            <person name="Choi D.G."/>
            <person name="Kim J.M."/>
            <person name="Lee J.K."/>
            <person name="Baek J.H."/>
            <person name="Jeon C.O."/>
        </authorList>
    </citation>
    <scope>NUCLEOTIDE SEQUENCE</scope>
    <source>
        <strain evidence="6">15G1-11</strain>
    </source>
</reference>
<evidence type="ECO:0000256" key="1">
    <source>
        <dbReference type="ARBA" id="ARBA00023015"/>
    </source>
</evidence>
<evidence type="ECO:0000313" key="6">
    <source>
        <dbReference type="EMBL" id="MCZ2722597.1"/>
    </source>
</evidence>
<keyword evidence="7" id="KW-1185">Reference proteome</keyword>
<accession>A0ABT4JWY8</accession>
<dbReference type="InterPro" id="IPR001647">
    <property type="entry name" value="HTH_TetR"/>
</dbReference>
<comment type="caution">
    <text evidence="6">The sequence shown here is derived from an EMBL/GenBank/DDBJ whole genome shotgun (WGS) entry which is preliminary data.</text>
</comment>
<keyword evidence="3" id="KW-0804">Transcription</keyword>
<protein>
    <submittedName>
        <fullName evidence="6">TetR/AcrR family transcriptional regulator</fullName>
    </submittedName>
</protein>
<dbReference type="InterPro" id="IPR009057">
    <property type="entry name" value="Homeodomain-like_sf"/>
</dbReference>
<feature type="DNA-binding region" description="H-T-H motif" evidence="4">
    <location>
        <begin position="7"/>
        <end position="26"/>
    </location>
</feature>
<dbReference type="PANTHER" id="PTHR47506:SF10">
    <property type="entry name" value="TRANSCRIPTIONAL REGULATORY PROTEIN"/>
    <property type="match status" value="1"/>
</dbReference>
<dbReference type="Proteomes" id="UP001149719">
    <property type="component" value="Unassembled WGS sequence"/>
</dbReference>
<dbReference type="SUPFAM" id="SSF46689">
    <property type="entry name" value="Homeodomain-like"/>
    <property type="match status" value="1"/>
</dbReference>
<gene>
    <name evidence="6" type="ORF">O1D97_13500</name>
</gene>
<proteinExistence type="predicted"/>
<dbReference type="RefSeq" id="WP_269126337.1">
    <property type="nucleotide sequence ID" value="NZ_JAPUBN010000018.1"/>
</dbReference>